<reference evidence="3" key="3">
    <citation type="submission" date="2025-09" db="UniProtKB">
        <authorList>
            <consortium name="Ensembl"/>
        </authorList>
    </citation>
    <scope>IDENTIFICATION</scope>
</reference>
<reference evidence="3" key="2">
    <citation type="submission" date="2025-08" db="UniProtKB">
        <authorList>
            <consortium name="Ensembl"/>
        </authorList>
    </citation>
    <scope>IDENTIFICATION</scope>
</reference>
<keyword evidence="1" id="KW-0175">Coiled coil</keyword>
<protein>
    <submittedName>
        <fullName evidence="3">Uncharacterized protein</fullName>
    </submittedName>
</protein>
<dbReference type="Ensembl" id="ENSPANT00000071289.1">
    <property type="protein sequence ID" value="ENSPANP00000048645.1"/>
    <property type="gene ID" value="ENSPANG00000043145.1"/>
</dbReference>
<accession>A0A8I5MVC9</accession>
<reference evidence="3 4" key="1">
    <citation type="submission" date="2012-03" db="EMBL/GenBank/DDBJ databases">
        <title>Whole Genome Assembly of Papio anubis.</title>
        <authorList>
            <person name="Liu Y.L."/>
            <person name="Abraham K.A."/>
            <person name="Akbar H.A."/>
            <person name="Ali S.A."/>
            <person name="Anosike U.A."/>
            <person name="Aqrawi P.A."/>
            <person name="Arias F.A."/>
            <person name="Attaway T.A."/>
            <person name="Awwad R.A."/>
            <person name="Babu C.B."/>
            <person name="Bandaranaike D.B."/>
            <person name="Battles P.B."/>
            <person name="Bell A.B."/>
            <person name="Beltran B.B."/>
            <person name="Berhane-Mersha D.B."/>
            <person name="Bess C.B."/>
            <person name="Bickham C.B."/>
            <person name="Bolden T.B."/>
            <person name="Carter K.C."/>
            <person name="Chau D.C."/>
            <person name="Chavez A.C."/>
            <person name="Clerc-Blankenburg K.C."/>
            <person name="Coyle M.C."/>
            <person name="Dao M.D."/>
            <person name="Davila M.L.D."/>
            <person name="Davy-Carroll L.D."/>
            <person name="Denson S.D."/>
            <person name="Dinh H.D."/>
            <person name="Fernandez S.F."/>
            <person name="Fernando P.F."/>
            <person name="Forbes L.F."/>
            <person name="Francis C.F."/>
            <person name="Francisco L.F."/>
            <person name="Fu Q.F."/>
            <person name="Garcia-Iii R.G."/>
            <person name="Garrett T.G."/>
            <person name="Gross S.G."/>
            <person name="Gubbala S.G."/>
            <person name="Hirani K.H."/>
            <person name="Hogues M.H."/>
            <person name="Hollins B.H."/>
            <person name="Jackson L.J."/>
            <person name="Javaid M.J."/>
            <person name="Jhangiani S.J."/>
            <person name="Johnson A.J."/>
            <person name="Johnson B.J."/>
            <person name="Jones J.J."/>
            <person name="Joshi V.J."/>
            <person name="Kalu J.K."/>
            <person name="Khan N.K."/>
            <person name="Korchina V.K."/>
            <person name="Kovar C.K."/>
            <person name="Lago L.L."/>
            <person name="Lara F.L."/>
            <person name="Le T.-K.L."/>
            <person name="Lee S.L."/>
            <person name="Legall-Iii F.L."/>
            <person name="Lemon S.L."/>
            <person name="Liu J.L."/>
            <person name="Liu Y.-S.L."/>
            <person name="Liyanage D.L."/>
            <person name="Lopez J.L."/>
            <person name="Lorensuhewa L.L."/>
            <person name="Mata R.M."/>
            <person name="Mathew T.M."/>
            <person name="Mercado C.M."/>
            <person name="Mercado I.M."/>
            <person name="Morales K.M."/>
            <person name="Morgan M.M."/>
            <person name="Munidasa M.M."/>
            <person name="Ngo D.N."/>
            <person name="Nguyen L.N."/>
            <person name="Nguyen T.N."/>
            <person name="Nguyen N.N."/>
            <person name="Obregon M.O."/>
            <person name="Okwuonu G.O."/>
            <person name="Ongeri F.O."/>
            <person name="Onwere C.O."/>
            <person name="Osifeso I.O."/>
            <person name="Parra A.P."/>
            <person name="Patil S.P."/>
            <person name="Perez A.P."/>
            <person name="Perez Y.P."/>
            <person name="Pham C.P."/>
            <person name="Pu L.-L.P."/>
            <person name="Puazo M.P."/>
            <person name="Quiroz J.Q."/>
            <person name="Rouhana J.R."/>
            <person name="Ruiz M.R."/>
            <person name="Ruiz S.-J.R."/>
            <person name="Saada N.S."/>
            <person name="Santibanez J.S."/>
            <person name="Scheel M.S."/>
            <person name="Schneider B.S."/>
            <person name="Simmons D.S."/>
            <person name="Sisson I.S."/>
            <person name="Tang L.-Y.T."/>
            <person name="Thornton R.T."/>
            <person name="Tisius J.T."/>
            <person name="Toledanes G.T."/>
            <person name="Trejos Z.T."/>
            <person name="Usmani K.U."/>
            <person name="Varghese R.V."/>
            <person name="Vattathil S.V."/>
            <person name="Vee V.V."/>
            <person name="Walker D.W."/>
            <person name="Weissenberger G.W."/>
            <person name="White C.W."/>
            <person name="Williams A.W."/>
            <person name="Woodworth J.W."/>
            <person name="Wright R.W."/>
            <person name="Zhu Y.Z."/>
            <person name="Han Y.H."/>
            <person name="Newsham I.N."/>
            <person name="Nazareth L.N."/>
            <person name="Worley K.W."/>
            <person name="Muzny D.M."/>
            <person name="Rogers J.R."/>
            <person name="Gibbs R.G."/>
        </authorList>
    </citation>
    <scope>NUCLEOTIDE SEQUENCE [LARGE SCALE GENOMIC DNA]</scope>
</reference>
<dbReference type="GeneTree" id="ENSGT00960000190362"/>
<evidence type="ECO:0000256" key="2">
    <source>
        <dbReference type="SAM" id="MobiDB-lite"/>
    </source>
</evidence>
<feature type="coiled-coil region" evidence="1">
    <location>
        <begin position="52"/>
        <end position="79"/>
    </location>
</feature>
<feature type="region of interest" description="Disordered" evidence="2">
    <location>
        <begin position="1"/>
        <end position="50"/>
    </location>
</feature>
<evidence type="ECO:0000313" key="3">
    <source>
        <dbReference type="Ensembl" id="ENSPANP00000048645.1"/>
    </source>
</evidence>
<sequence>MGKKQGRKAGNSKNKSTSPPAKERSSSPATDQSWTENDFDEMREEGFSPSNFLELKEELRTQRKETKNLEKKVEELTENDFDEMREEGFSPSNFSELKEWLRI</sequence>
<keyword evidence="4" id="KW-1185">Reference proteome</keyword>
<feature type="compositionally biased region" description="Polar residues" evidence="2">
    <location>
        <begin position="26"/>
        <end position="36"/>
    </location>
</feature>
<dbReference type="Proteomes" id="UP000028761">
    <property type="component" value="Chromosome 13"/>
</dbReference>
<evidence type="ECO:0000313" key="4">
    <source>
        <dbReference type="Proteomes" id="UP000028761"/>
    </source>
</evidence>
<name>A0A8I5MVC9_PAPAN</name>
<proteinExistence type="predicted"/>
<dbReference type="AlphaFoldDB" id="A0A8I5MVC9"/>
<organism evidence="3 4">
    <name type="scientific">Papio anubis</name>
    <name type="common">Olive baboon</name>
    <dbReference type="NCBI Taxonomy" id="9555"/>
    <lineage>
        <taxon>Eukaryota</taxon>
        <taxon>Metazoa</taxon>
        <taxon>Chordata</taxon>
        <taxon>Craniata</taxon>
        <taxon>Vertebrata</taxon>
        <taxon>Euteleostomi</taxon>
        <taxon>Mammalia</taxon>
        <taxon>Eutheria</taxon>
        <taxon>Euarchontoglires</taxon>
        <taxon>Primates</taxon>
        <taxon>Haplorrhini</taxon>
        <taxon>Catarrhini</taxon>
        <taxon>Cercopithecidae</taxon>
        <taxon>Cercopithecinae</taxon>
        <taxon>Papio</taxon>
    </lineage>
</organism>
<evidence type="ECO:0000256" key="1">
    <source>
        <dbReference type="SAM" id="Coils"/>
    </source>
</evidence>